<keyword evidence="2" id="KW-1185">Reference proteome</keyword>
<dbReference type="Proteomes" id="UP000239907">
    <property type="component" value="Unassembled WGS sequence"/>
</dbReference>
<dbReference type="EMBL" id="MQWA01000001">
    <property type="protein sequence ID" value="PQJ28746.1"/>
    <property type="molecule type" value="Genomic_DNA"/>
</dbReference>
<gene>
    <name evidence="1" type="ORF">BSZ32_09710</name>
</gene>
<dbReference type="AlphaFoldDB" id="A0A2S7U158"/>
<comment type="caution">
    <text evidence="1">The sequence shown here is derived from an EMBL/GenBank/DDBJ whole genome shotgun (WGS) entry which is preliminary data.</text>
</comment>
<sequence length="184" mass="19902">MHAAAVALGNCEFLSELRDRTVIFILGADAVVEADERIVVTETTANPQTGPRTFLVKAEEPVSRHVIARLPEGIDGAPSAILARGTVHTFDIGRVDETSDAQVVTRYDDGTWLMSHTMVAVNLPPGFFIQLQVKNQGSLFTNGSDILELRAEDFDANGIATIYYEAPSSAAAPKLCHSIKTFTE</sequence>
<reference evidence="1 2" key="1">
    <citation type="submission" date="2016-12" db="EMBL/GenBank/DDBJ databases">
        <title>Study of bacterial adaptation to deep sea.</title>
        <authorList>
            <person name="Song J."/>
            <person name="Yoshizawa S."/>
            <person name="Kogure K."/>
        </authorList>
    </citation>
    <scope>NUCLEOTIDE SEQUENCE [LARGE SCALE GENOMIC DNA]</scope>
    <source>
        <strain evidence="1 2">SAORIC-165</strain>
    </source>
</reference>
<name>A0A2S7U158_9BACT</name>
<organism evidence="1 2">
    <name type="scientific">Rubritalea profundi</name>
    <dbReference type="NCBI Taxonomy" id="1658618"/>
    <lineage>
        <taxon>Bacteria</taxon>
        <taxon>Pseudomonadati</taxon>
        <taxon>Verrucomicrobiota</taxon>
        <taxon>Verrucomicrobiia</taxon>
        <taxon>Verrucomicrobiales</taxon>
        <taxon>Rubritaleaceae</taxon>
        <taxon>Rubritalea</taxon>
    </lineage>
</organism>
<evidence type="ECO:0000313" key="1">
    <source>
        <dbReference type="EMBL" id="PQJ28746.1"/>
    </source>
</evidence>
<protein>
    <submittedName>
        <fullName evidence="1">Uncharacterized protein</fullName>
    </submittedName>
</protein>
<proteinExistence type="predicted"/>
<evidence type="ECO:0000313" key="2">
    <source>
        <dbReference type="Proteomes" id="UP000239907"/>
    </source>
</evidence>
<accession>A0A2S7U158</accession>